<feature type="region of interest" description="Disordered" evidence="1">
    <location>
        <begin position="73"/>
        <end position="140"/>
    </location>
</feature>
<name>A0ABD1QZW7_9LAMI</name>
<dbReference type="EMBL" id="JBFOLK010000010">
    <property type="protein sequence ID" value="KAL2480866.1"/>
    <property type="molecule type" value="Genomic_DNA"/>
</dbReference>
<proteinExistence type="predicted"/>
<protein>
    <submittedName>
        <fullName evidence="2">Protein PHYTOCHROME KINASE SUBSTRATE 4</fullName>
    </submittedName>
</protein>
<comment type="caution">
    <text evidence="2">The sequence shown here is derived from an EMBL/GenBank/DDBJ whole genome shotgun (WGS) entry which is preliminary data.</text>
</comment>
<feature type="region of interest" description="Disordered" evidence="1">
    <location>
        <begin position="468"/>
        <end position="487"/>
    </location>
</feature>
<feature type="region of interest" description="Disordered" evidence="1">
    <location>
        <begin position="501"/>
        <end position="535"/>
    </location>
</feature>
<dbReference type="PANTHER" id="PTHR33781">
    <property type="entry name" value="PROTEIN PHYTOCHROME KINASE SUBSTRATE 1-RELATED"/>
    <property type="match status" value="1"/>
</dbReference>
<keyword evidence="2" id="KW-0418">Kinase</keyword>
<dbReference type="AlphaFoldDB" id="A0ABD1QZW7"/>
<feature type="region of interest" description="Disordered" evidence="1">
    <location>
        <begin position="251"/>
        <end position="327"/>
    </location>
</feature>
<gene>
    <name evidence="2" type="ORF">Adt_33832</name>
</gene>
<reference evidence="3" key="1">
    <citation type="submission" date="2024-07" db="EMBL/GenBank/DDBJ databases">
        <title>Two chromosome-level genome assemblies of Korean endemic species Abeliophyllum distichum and Forsythia ovata (Oleaceae).</title>
        <authorList>
            <person name="Jang H."/>
        </authorList>
    </citation>
    <scope>NUCLEOTIDE SEQUENCE [LARGE SCALE GENOMIC DNA]</scope>
</reference>
<dbReference type="InterPro" id="IPR039615">
    <property type="entry name" value="PKS"/>
</dbReference>
<dbReference type="PANTHER" id="PTHR33781:SF1">
    <property type="entry name" value="PROTEIN PHYTOCHROME KINASE SUBSTRATE 4"/>
    <property type="match status" value="1"/>
</dbReference>
<organism evidence="2 3">
    <name type="scientific">Abeliophyllum distichum</name>
    <dbReference type="NCBI Taxonomy" id="126358"/>
    <lineage>
        <taxon>Eukaryota</taxon>
        <taxon>Viridiplantae</taxon>
        <taxon>Streptophyta</taxon>
        <taxon>Embryophyta</taxon>
        <taxon>Tracheophyta</taxon>
        <taxon>Spermatophyta</taxon>
        <taxon>Magnoliopsida</taxon>
        <taxon>eudicotyledons</taxon>
        <taxon>Gunneridae</taxon>
        <taxon>Pentapetalae</taxon>
        <taxon>asterids</taxon>
        <taxon>lamiids</taxon>
        <taxon>Lamiales</taxon>
        <taxon>Oleaceae</taxon>
        <taxon>Forsythieae</taxon>
        <taxon>Abeliophyllum</taxon>
    </lineage>
</organism>
<sequence length="547" mass="59592">MDSPTIIKTLKYNPPQQPMFSVVDTSIHYRSFVQENTYTDASFSSYLKPKEPKQNSPENDTEISIFDAQKYFSENNDPKDSKRLSIGNQKDVSEPSDAVSVPRLSSVSSVDGYGRNFRTRSFHSTPTASSEASWNSQTGLLANPPGSIAVNLRNFPPDHGQKRSSNAKKWIFGRKCCCSGKKCVQVKGEKSDSERVMYANRESHKSRESMEDKARNMSLKNSVPNEMRGMQQKVTSNPPRISSENHFASTAAFPQRVSTSGRPFGDGTGGFSFPILSPSSPATKPTLKGISTKPISPLEDPPRESLEVFQPTRKSNSRTPMDPQRGLIGGFTMPGSPISRVAATDDDVGSDASSDLFEIESFSTQTTSYPMYRRRDSLDDNPTFNARRFASPNGTESTYYGRRSLDEPQTPSIAATECYAPSEVSVDWSVTTAEGFDRASVTNFSISASEIGNVAFLRQRLEEKNGEAACSHGAGSNDGGKRKGNGLLSCRHEKAVSVGPQPVRLMPEGPPVPLISTTGHMNGRPQRANKPPLASSYSAGLSLAFAA</sequence>
<evidence type="ECO:0000313" key="2">
    <source>
        <dbReference type="EMBL" id="KAL2480866.1"/>
    </source>
</evidence>
<evidence type="ECO:0000313" key="3">
    <source>
        <dbReference type="Proteomes" id="UP001604336"/>
    </source>
</evidence>
<dbReference type="Proteomes" id="UP001604336">
    <property type="component" value="Unassembled WGS sequence"/>
</dbReference>
<keyword evidence="2" id="KW-0808">Transferase</keyword>
<feature type="compositionally biased region" description="Low complexity" evidence="1">
    <location>
        <begin position="99"/>
        <end position="110"/>
    </location>
</feature>
<feature type="compositionally biased region" description="Polar residues" evidence="1">
    <location>
        <begin position="122"/>
        <end position="140"/>
    </location>
</feature>
<evidence type="ECO:0000256" key="1">
    <source>
        <dbReference type="SAM" id="MobiDB-lite"/>
    </source>
</evidence>
<keyword evidence="3" id="KW-1185">Reference proteome</keyword>
<dbReference type="GO" id="GO:0016301">
    <property type="term" value="F:kinase activity"/>
    <property type="evidence" value="ECO:0007669"/>
    <property type="project" value="UniProtKB-KW"/>
</dbReference>
<accession>A0ABD1QZW7</accession>
<feature type="region of interest" description="Disordered" evidence="1">
    <location>
        <begin position="373"/>
        <end position="407"/>
    </location>
</feature>